<evidence type="ECO:0000256" key="5">
    <source>
        <dbReference type="SAM" id="Phobius"/>
    </source>
</evidence>
<keyword evidence="5" id="KW-1133">Transmembrane helix</keyword>
<dbReference type="PANTHER" id="PTHR46214">
    <property type="entry name" value="ZINC FINGER, RING-CH-TYPE"/>
    <property type="match status" value="1"/>
</dbReference>
<dbReference type="SMART" id="SM00744">
    <property type="entry name" value="RINGv"/>
    <property type="match status" value="1"/>
</dbReference>
<feature type="transmembrane region" description="Helical" evidence="5">
    <location>
        <begin position="208"/>
        <end position="226"/>
    </location>
</feature>
<evidence type="ECO:0000256" key="2">
    <source>
        <dbReference type="ARBA" id="ARBA00022771"/>
    </source>
</evidence>
<feature type="compositionally biased region" description="Basic and acidic residues" evidence="4">
    <location>
        <begin position="1"/>
        <end position="10"/>
    </location>
</feature>
<evidence type="ECO:0000256" key="1">
    <source>
        <dbReference type="ARBA" id="ARBA00022723"/>
    </source>
</evidence>
<evidence type="ECO:0000256" key="4">
    <source>
        <dbReference type="SAM" id="MobiDB-lite"/>
    </source>
</evidence>
<dbReference type="PANTHER" id="PTHR46214:SF36">
    <property type="entry name" value="RING-CH-TYPE DOMAIN-CONTAINING PROTEIN"/>
    <property type="match status" value="1"/>
</dbReference>
<evidence type="ECO:0000313" key="7">
    <source>
        <dbReference type="EnsemblPlants" id="Kaladp0011s0525.1.v1.1"/>
    </source>
</evidence>
<proteinExistence type="predicted"/>
<keyword evidence="8" id="KW-1185">Reference proteome</keyword>
<feature type="domain" description="RING-CH-type" evidence="6">
    <location>
        <begin position="102"/>
        <end position="164"/>
    </location>
</feature>
<keyword evidence="3" id="KW-0862">Zinc</keyword>
<protein>
    <recommendedName>
        <fullName evidence="6">RING-CH-type domain-containing protein</fullName>
    </recommendedName>
</protein>
<dbReference type="AlphaFoldDB" id="A0A7N0RHC8"/>
<dbReference type="OMA" id="SCYSQFF"/>
<sequence>MSTAHIDLEQGRMSYQQYPRRTTNSGSDDEDSRSICFSDADEGSCYSTFYSTAGGSYEDIRFTDHEVGDGSGSRRDSSVSDCSVKVEIHDEHGDVKVHLDDEVGGESRECRICHLSLGAGSNVIELGCDCKNDLAAAHSNCAERWFKIRGNRTCEICNSVAENVNVVSELELMQQSTGISASTIVTASSLAPPSPTESTRCFWRGHRFLNFLLACMVFAFVVSWLFHFNVPS</sequence>
<feature type="region of interest" description="Disordered" evidence="4">
    <location>
        <begin position="1"/>
        <end position="33"/>
    </location>
</feature>
<dbReference type="EnsemblPlants" id="Kaladp0011s0525.1.v1.1">
    <property type="protein sequence ID" value="Kaladp0011s0525.1.v1.1"/>
    <property type="gene ID" value="Kaladp0011s0525.v1.1"/>
</dbReference>
<keyword evidence="1" id="KW-0479">Metal-binding</keyword>
<dbReference type="GO" id="GO:0008270">
    <property type="term" value="F:zinc ion binding"/>
    <property type="evidence" value="ECO:0007669"/>
    <property type="project" value="UniProtKB-KW"/>
</dbReference>
<organism evidence="7 8">
    <name type="scientific">Kalanchoe fedtschenkoi</name>
    <name type="common">Lavender scallops</name>
    <name type="synonym">South American air plant</name>
    <dbReference type="NCBI Taxonomy" id="63787"/>
    <lineage>
        <taxon>Eukaryota</taxon>
        <taxon>Viridiplantae</taxon>
        <taxon>Streptophyta</taxon>
        <taxon>Embryophyta</taxon>
        <taxon>Tracheophyta</taxon>
        <taxon>Spermatophyta</taxon>
        <taxon>Magnoliopsida</taxon>
        <taxon>eudicotyledons</taxon>
        <taxon>Gunneridae</taxon>
        <taxon>Pentapetalae</taxon>
        <taxon>Saxifragales</taxon>
        <taxon>Crassulaceae</taxon>
        <taxon>Kalanchoe</taxon>
    </lineage>
</organism>
<dbReference type="Proteomes" id="UP000594263">
    <property type="component" value="Unplaced"/>
</dbReference>
<name>A0A7N0RHC8_KALFE</name>
<accession>A0A7N0RHC8</accession>
<dbReference type="Gene3D" id="3.30.40.10">
    <property type="entry name" value="Zinc/RING finger domain, C3HC4 (zinc finger)"/>
    <property type="match status" value="1"/>
</dbReference>
<keyword evidence="2" id="KW-0863">Zinc-finger</keyword>
<evidence type="ECO:0000259" key="6">
    <source>
        <dbReference type="PROSITE" id="PS51292"/>
    </source>
</evidence>
<keyword evidence="5" id="KW-0472">Membrane</keyword>
<feature type="compositionally biased region" description="Polar residues" evidence="4">
    <location>
        <begin position="13"/>
        <end position="26"/>
    </location>
</feature>
<evidence type="ECO:0000256" key="3">
    <source>
        <dbReference type="ARBA" id="ARBA00022833"/>
    </source>
</evidence>
<dbReference type="InterPro" id="IPR011016">
    <property type="entry name" value="Znf_RING-CH"/>
</dbReference>
<reference evidence="7" key="1">
    <citation type="submission" date="2021-01" db="UniProtKB">
        <authorList>
            <consortium name="EnsemblPlants"/>
        </authorList>
    </citation>
    <scope>IDENTIFICATION</scope>
</reference>
<evidence type="ECO:0000313" key="8">
    <source>
        <dbReference type="Proteomes" id="UP000594263"/>
    </source>
</evidence>
<dbReference type="InterPro" id="IPR013083">
    <property type="entry name" value="Znf_RING/FYVE/PHD"/>
</dbReference>
<dbReference type="Pfam" id="PF12906">
    <property type="entry name" value="RINGv"/>
    <property type="match status" value="1"/>
</dbReference>
<keyword evidence="5" id="KW-0812">Transmembrane</keyword>
<dbReference type="PROSITE" id="PS51292">
    <property type="entry name" value="ZF_RING_CH"/>
    <property type="match status" value="1"/>
</dbReference>
<dbReference type="Gramene" id="Kaladp0011s0525.1.v1.1">
    <property type="protein sequence ID" value="Kaladp0011s0525.1.v1.1"/>
    <property type="gene ID" value="Kaladp0011s0525.v1.1"/>
</dbReference>
<dbReference type="SUPFAM" id="SSF57850">
    <property type="entry name" value="RING/U-box"/>
    <property type="match status" value="1"/>
</dbReference>